<evidence type="ECO:0000313" key="2">
    <source>
        <dbReference type="Proteomes" id="UP000749646"/>
    </source>
</evidence>
<dbReference type="Pfam" id="PF14516">
    <property type="entry name" value="AAA_35"/>
    <property type="match status" value="1"/>
</dbReference>
<protein>
    <submittedName>
        <fullName evidence="1">Uncharacterized protein</fullName>
    </submittedName>
</protein>
<dbReference type="EMBL" id="JAAAHW010009449">
    <property type="protein sequence ID" value="KAF9940711.1"/>
    <property type="molecule type" value="Genomic_DNA"/>
</dbReference>
<dbReference type="AlphaFoldDB" id="A0A9P6LTR4"/>
<sequence>MYRFQKLRFVIQGLLSTRCIHKGKAIMTVSSSNPSQTTSAKLLKNIESQASTVVYFAPPMRLIRDCTTTSSRYWWTSYLDILSKGKIPGFGPTTLDVYVISFNSGIVIKRGIDAFWISVCRKLRASNPILFRFDESTASSETFEGFFRKQDSSRPIILLLDEVSWLVGQDPVFADSFVGMLRLLKGNRNERCLHATALVGVQTIKRLLKSPTSLSPFTSETTIRPERFEVADVENLLRQYSGEECVELDAAAIGQDIFERTLGHKGLVGTCCRALSDKMVDHGGHVSVEEWQRYASVDLLDFTRERATYSRIIESLPNLSQTQSQTVGVVLRNGSAKAPVNNDLNELLAEGILIARPTSAMEMDVKCAAPILRNLMIYHVSGPIPKISAPPLTRDELDVEWLLAQTVENIAPQHVFTKQTSNSSGNPSEYAFQFKFASIMEHLLSVTYPNLLYRVLPEAKHRDENDQRRRRLDILVRDHDRSAFGFELLVQGKKSEIDDHLARSKRYRDLHDCRTVYMINLTNDIATTNYYGGTTYEGVTPLHVVYDRDRHEALIKYKDRQEQVSFLCFVVEHGVLQQYIMIPLSNLPIFAHDCNRVTES</sequence>
<reference evidence="1" key="1">
    <citation type="journal article" date="2020" name="Fungal Divers.">
        <title>Resolving the Mortierellaceae phylogeny through synthesis of multi-gene phylogenetics and phylogenomics.</title>
        <authorList>
            <person name="Vandepol N."/>
            <person name="Liber J."/>
            <person name="Desiro A."/>
            <person name="Na H."/>
            <person name="Kennedy M."/>
            <person name="Barry K."/>
            <person name="Grigoriev I.V."/>
            <person name="Miller A.N."/>
            <person name="O'Donnell K."/>
            <person name="Stajich J.E."/>
            <person name="Bonito G."/>
        </authorList>
    </citation>
    <scope>NUCLEOTIDE SEQUENCE</scope>
    <source>
        <strain evidence="1">MES-2147</strain>
    </source>
</reference>
<gene>
    <name evidence="1" type="ORF">BGZ65_006350</name>
</gene>
<keyword evidence="2" id="KW-1185">Reference proteome</keyword>
<accession>A0A9P6LTR4</accession>
<organism evidence="1 2">
    <name type="scientific">Modicella reniformis</name>
    <dbReference type="NCBI Taxonomy" id="1440133"/>
    <lineage>
        <taxon>Eukaryota</taxon>
        <taxon>Fungi</taxon>
        <taxon>Fungi incertae sedis</taxon>
        <taxon>Mucoromycota</taxon>
        <taxon>Mortierellomycotina</taxon>
        <taxon>Mortierellomycetes</taxon>
        <taxon>Mortierellales</taxon>
        <taxon>Mortierellaceae</taxon>
        <taxon>Modicella</taxon>
    </lineage>
</organism>
<dbReference type="OrthoDB" id="2408703at2759"/>
<comment type="caution">
    <text evidence="1">The sequence shown here is derived from an EMBL/GenBank/DDBJ whole genome shotgun (WGS) entry which is preliminary data.</text>
</comment>
<name>A0A9P6LTR4_9FUNG</name>
<proteinExistence type="predicted"/>
<dbReference type="Proteomes" id="UP000749646">
    <property type="component" value="Unassembled WGS sequence"/>
</dbReference>
<evidence type="ECO:0000313" key="1">
    <source>
        <dbReference type="EMBL" id="KAF9940711.1"/>
    </source>
</evidence>